<keyword evidence="4" id="KW-0862">Zinc</keyword>
<feature type="region of interest" description="Disordered" evidence="6">
    <location>
        <begin position="419"/>
        <end position="442"/>
    </location>
</feature>
<feature type="region of interest" description="Disordered" evidence="6">
    <location>
        <begin position="196"/>
        <end position="224"/>
    </location>
</feature>
<dbReference type="SMART" id="SM00355">
    <property type="entry name" value="ZnF_C2H2"/>
    <property type="match status" value="5"/>
</dbReference>
<evidence type="ECO:0000256" key="3">
    <source>
        <dbReference type="ARBA" id="ARBA00022771"/>
    </source>
</evidence>
<feature type="region of interest" description="Disordered" evidence="6">
    <location>
        <begin position="83"/>
        <end position="106"/>
    </location>
</feature>
<dbReference type="GO" id="GO:0008270">
    <property type="term" value="F:zinc ion binding"/>
    <property type="evidence" value="ECO:0007669"/>
    <property type="project" value="UniProtKB-KW"/>
</dbReference>
<reference evidence="9" key="1">
    <citation type="submission" date="2017-10" db="EMBL/GenBank/DDBJ databases">
        <title>Rapid genome shrinkage in a self-fertile nematode reveals novel sperm competition proteins.</title>
        <authorList>
            <person name="Yin D."/>
            <person name="Schwarz E.M."/>
            <person name="Thomas C.G."/>
            <person name="Felde R.L."/>
            <person name="Korf I.F."/>
            <person name="Cutter A.D."/>
            <person name="Schartner C.M."/>
            <person name="Ralston E.J."/>
            <person name="Meyer B.J."/>
            <person name="Haag E.S."/>
        </authorList>
    </citation>
    <scope>NUCLEOTIDE SEQUENCE [LARGE SCALE GENOMIC DNA]</scope>
    <source>
        <strain evidence="9">JU1422</strain>
    </source>
</reference>
<accession>A0A2G5SI08</accession>
<dbReference type="AlphaFoldDB" id="A0A2G5SI08"/>
<name>A0A2G5SI08_9PELO</name>
<keyword evidence="9" id="KW-1185">Reference proteome</keyword>
<evidence type="ECO:0000256" key="5">
    <source>
        <dbReference type="PROSITE-ProRule" id="PRU00042"/>
    </source>
</evidence>
<dbReference type="InterPro" id="IPR013087">
    <property type="entry name" value="Znf_C2H2_type"/>
</dbReference>
<comment type="caution">
    <text evidence="8">The sequence shown here is derived from an EMBL/GenBank/DDBJ whole genome shotgun (WGS) entry which is preliminary data.</text>
</comment>
<evidence type="ECO:0000256" key="2">
    <source>
        <dbReference type="ARBA" id="ARBA00022737"/>
    </source>
</evidence>
<protein>
    <recommendedName>
        <fullName evidence="7">C2H2-type domain-containing protein</fullName>
    </recommendedName>
</protein>
<dbReference type="PANTHER" id="PTHR24379">
    <property type="entry name" value="KRAB AND ZINC FINGER DOMAIN-CONTAINING"/>
    <property type="match status" value="1"/>
</dbReference>
<sequence>MSKTNVVINLEPGNDYEFLFTFLNEKSVKFEQIQTNQEEVGTQTTSETSNIDVSGIFGSLINLNQENFTILMSALEIYRQNREDPNIPSTSGVLDNSREPKKRSRSKCDRVKCQDCREMVPNNRKSMKAHVLSRTHMNLNIYKCETCSESFPNPKGLQNHYKWDHPTVQKPRNPSMIPKDKLEEFGERWQACFPDERVSGRGQGDSNVPSTSEDSNNSSKPKKPKIASKCVTLKCQSCGEDVPKQWKILAAHVVSKRHMNSETYKCEICENSYYQIWHKLRDHYKKDHSHCRRPKIQPFIPQDKLEEFKEQMQVCFPDGPVLAGTHRYGYMKCRFITDRGHFCGEDVPNNVQSKESHVCFHLKIKPYECTEENCNGNWAHPEQAKNHFENKHKGIEYRSKFNESFRERLNESMRECFPNQANESRLSEADNSGTDNSGTIRN</sequence>
<dbReference type="PROSITE" id="PS50157">
    <property type="entry name" value="ZINC_FINGER_C2H2_2"/>
    <property type="match status" value="1"/>
</dbReference>
<proteinExistence type="predicted"/>
<keyword evidence="3 5" id="KW-0863">Zinc-finger</keyword>
<feature type="domain" description="C2H2-type" evidence="7">
    <location>
        <begin position="142"/>
        <end position="171"/>
    </location>
</feature>
<evidence type="ECO:0000256" key="4">
    <source>
        <dbReference type="ARBA" id="ARBA00022833"/>
    </source>
</evidence>
<evidence type="ECO:0000256" key="6">
    <source>
        <dbReference type="SAM" id="MobiDB-lite"/>
    </source>
</evidence>
<evidence type="ECO:0000313" key="8">
    <source>
        <dbReference type="EMBL" id="PIC14486.1"/>
    </source>
</evidence>
<dbReference type="EMBL" id="PDUG01000007">
    <property type="protein sequence ID" value="PIC14486.1"/>
    <property type="molecule type" value="Genomic_DNA"/>
</dbReference>
<organism evidence="8 9">
    <name type="scientific">Caenorhabditis nigoni</name>
    <dbReference type="NCBI Taxonomy" id="1611254"/>
    <lineage>
        <taxon>Eukaryota</taxon>
        <taxon>Metazoa</taxon>
        <taxon>Ecdysozoa</taxon>
        <taxon>Nematoda</taxon>
        <taxon>Chromadorea</taxon>
        <taxon>Rhabditida</taxon>
        <taxon>Rhabditina</taxon>
        <taxon>Rhabditomorpha</taxon>
        <taxon>Rhabditoidea</taxon>
        <taxon>Rhabditidae</taxon>
        <taxon>Peloderinae</taxon>
        <taxon>Caenorhabditis</taxon>
    </lineage>
</organism>
<dbReference type="Proteomes" id="UP000230233">
    <property type="component" value="Unassembled WGS sequence"/>
</dbReference>
<dbReference type="PROSITE" id="PS00028">
    <property type="entry name" value="ZINC_FINGER_C2H2_1"/>
    <property type="match status" value="2"/>
</dbReference>
<keyword evidence="1" id="KW-0479">Metal-binding</keyword>
<evidence type="ECO:0000313" key="9">
    <source>
        <dbReference type="Proteomes" id="UP000230233"/>
    </source>
</evidence>
<feature type="compositionally biased region" description="Polar residues" evidence="6">
    <location>
        <begin position="204"/>
        <end position="214"/>
    </location>
</feature>
<evidence type="ECO:0000259" key="7">
    <source>
        <dbReference type="PROSITE" id="PS50157"/>
    </source>
</evidence>
<keyword evidence="2" id="KW-0677">Repeat</keyword>
<evidence type="ECO:0000256" key="1">
    <source>
        <dbReference type="ARBA" id="ARBA00022723"/>
    </source>
</evidence>
<dbReference type="PANTHER" id="PTHR24379:SF121">
    <property type="entry name" value="C2H2-TYPE DOMAIN-CONTAINING PROTEIN"/>
    <property type="match status" value="1"/>
</dbReference>
<gene>
    <name evidence="8" type="ORF">B9Z55_026781</name>
</gene>
<dbReference type="Gene3D" id="3.30.160.60">
    <property type="entry name" value="Classic Zinc Finger"/>
    <property type="match status" value="1"/>
</dbReference>